<dbReference type="EMBL" id="ML119110">
    <property type="protein sequence ID" value="RPB16157.1"/>
    <property type="molecule type" value="Genomic_DNA"/>
</dbReference>
<dbReference type="AlphaFoldDB" id="A0A3N4L027"/>
<dbReference type="InParanoid" id="A0A3N4L027"/>
<accession>A0A3N4L027</accession>
<reference evidence="1 2" key="1">
    <citation type="journal article" date="2018" name="Nat. Ecol. Evol.">
        <title>Pezizomycetes genomes reveal the molecular basis of ectomycorrhizal truffle lifestyle.</title>
        <authorList>
            <person name="Murat C."/>
            <person name="Payen T."/>
            <person name="Noel B."/>
            <person name="Kuo A."/>
            <person name="Morin E."/>
            <person name="Chen J."/>
            <person name="Kohler A."/>
            <person name="Krizsan K."/>
            <person name="Balestrini R."/>
            <person name="Da Silva C."/>
            <person name="Montanini B."/>
            <person name="Hainaut M."/>
            <person name="Levati E."/>
            <person name="Barry K.W."/>
            <person name="Belfiori B."/>
            <person name="Cichocki N."/>
            <person name="Clum A."/>
            <person name="Dockter R.B."/>
            <person name="Fauchery L."/>
            <person name="Guy J."/>
            <person name="Iotti M."/>
            <person name="Le Tacon F."/>
            <person name="Lindquist E.A."/>
            <person name="Lipzen A."/>
            <person name="Malagnac F."/>
            <person name="Mello A."/>
            <person name="Molinier V."/>
            <person name="Miyauchi S."/>
            <person name="Poulain J."/>
            <person name="Riccioni C."/>
            <person name="Rubini A."/>
            <person name="Sitrit Y."/>
            <person name="Splivallo R."/>
            <person name="Traeger S."/>
            <person name="Wang M."/>
            <person name="Zifcakova L."/>
            <person name="Wipf D."/>
            <person name="Zambonelli A."/>
            <person name="Paolocci F."/>
            <person name="Nowrousian M."/>
            <person name="Ottonello S."/>
            <person name="Baldrian P."/>
            <person name="Spatafora J.W."/>
            <person name="Henrissat B."/>
            <person name="Nagy L.G."/>
            <person name="Aury J.M."/>
            <person name="Wincker P."/>
            <person name="Grigoriev I.V."/>
            <person name="Bonfante P."/>
            <person name="Martin F.M."/>
        </authorList>
    </citation>
    <scope>NUCLEOTIDE SEQUENCE [LARGE SCALE GENOMIC DNA]</scope>
    <source>
        <strain evidence="1 2">CCBAS932</strain>
    </source>
</reference>
<evidence type="ECO:0000313" key="2">
    <source>
        <dbReference type="Proteomes" id="UP000277580"/>
    </source>
</evidence>
<organism evidence="1 2">
    <name type="scientific">Morchella conica CCBAS932</name>
    <dbReference type="NCBI Taxonomy" id="1392247"/>
    <lineage>
        <taxon>Eukaryota</taxon>
        <taxon>Fungi</taxon>
        <taxon>Dikarya</taxon>
        <taxon>Ascomycota</taxon>
        <taxon>Pezizomycotina</taxon>
        <taxon>Pezizomycetes</taxon>
        <taxon>Pezizales</taxon>
        <taxon>Morchellaceae</taxon>
        <taxon>Morchella</taxon>
    </lineage>
</organism>
<evidence type="ECO:0000313" key="1">
    <source>
        <dbReference type="EMBL" id="RPB16157.1"/>
    </source>
</evidence>
<sequence length="88" mass="9841">MAFLSRSVSWFRILRFRHQLSLTLRTISHRRLGSRVKLLTVGITNKSTCSTASITTLGCLCLARRNRMEQLPGLKFSKSASSLGTISN</sequence>
<protein>
    <submittedName>
        <fullName evidence="1">Uncharacterized protein</fullName>
    </submittedName>
</protein>
<gene>
    <name evidence="1" type="ORF">P167DRAFT_352455</name>
</gene>
<keyword evidence="2" id="KW-1185">Reference proteome</keyword>
<name>A0A3N4L027_9PEZI</name>
<proteinExistence type="predicted"/>
<dbReference type="Proteomes" id="UP000277580">
    <property type="component" value="Unassembled WGS sequence"/>
</dbReference>